<keyword evidence="3" id="KW-0732">Signal</keyword>
<feature type="compositionally biased region" description="Low complexity" evidence="2">
    <location>
        <begin position="198"/>
        <end position="211"/>
    </location>
</feature>
<feature type="signal peptide" evidence="3">
    <location>
        <begin position="1"/>
        <end position="22"/>
    </location>
</feature>
<sequence length="558" mass="59820">MDKIWITFVLLIIALIYVKTNGQSVLDVQLSVKKYVERGSEVGLYCENNAAPDILYKVTFLKGDGKIFEYIKGRNPPYRNYSIPGAEIDWKKVTPSRLMLKNVDYEASGSYYCEVSTDTPIFTKASNDEPMHVMLPQKGPPSIEFAKNQLYYGDMLVANCTTSRARPAPHITWLINGKQVDESHVRQLHHSSKNSHRSQQSKSAQLALSPQTAPSYVSQSQSVYHGRVIPSAAAGVNGGGGGGGGGVGGGGGNGGSGGHSLKELKAKARAVDDELKAAKAAAAAGGQYGGGGGFQIQPNIGYNSFDGGYGFGMKMHHRERSGGVNGAGSNIGVFNIGGDRMGDEADEDEESEKKTFWQHGGGAGGGGGASGASGKGDNYHNYYDNNGKQQQSQSHFDNFYRKHRNSYEHKFRRHVNDATSGTGNTGGGPMEPRKVHRVSASYSQLSIRITEALTNNLGRIEITCLATIPAHVEPGAEYADYKTSLIKLDIEQNDLTSPEPSTGSLAHAKSDAVQTSNFQAPASGICRNLLAVQCGIVLLLLLYQRRSAAGWFLVTSLS</sequence>
<feature type="region of interest" description="Disordered" evidence="2">
    <location>
        <begin position="340"/>
        <end position="392"/>
    </location>
</feature>
<keyword evidence="1" id="KW-1015">Disulfide bond</keyword>
<dbReference type="EMBL" id="HBUE01200250">
    <property type="protein sequence ID" value="CAG6529481.1"/>
    <property type="molecule type" value="Transcribed_RNA"/>
</dbReference>
<feature type="compositionally biased region" description="Low complexity" evidence="2">
    <location>
        <begin position="375"/>
        <end position="388"/>
    </location>
</feature>
<feature type="compositionally biased region" description="Basic residues" evidence="2">
    <location>
        <begin position="186"/>
        <end position="196"/>
    </location>
</feature>
<dbReference type="InterPro" id="IPR007110">
    <property type="entry name" value="Ig-like_dom"/>
</dbReference>
<dbReference type="AlphaFoldDB" id="A0A8D8H7J8"/>
<feature type="compositionally biased region" description="Gly residues" evidence="2">
    <location>
        <begin position="359"/>
        <end position="374"/>
    </location>
</feature>
<evidence type="ECO:0000256" key="2">
    <source>
        <dbReference type="SAM" id="MobiDB-lite"/>
    </source>
</evidence>
<name>A0A8D8H7J8_CULPI</name>
<dbReference type="Gene3D" id="2.60.40.10">
    <property type="entry name" value="Immunoglobulins"/>
    <property type="match status" value="2"/>
</dbReference>
<dbReference type="PROSITE" id="PS50835">
    <property type="entry name" value="IG_LIKE"/>
    <property type="match status" value="2"/>
</dbReference>
<reference evidence="5" key="1">
    <citation type="submission" date="2021-05" db="EMBL/GenBank/DDBJ databases">
        <authorList>
            <person name="Alioto T."/>
            <person name="Alioto T."/>
            <person name="Gomez Garrido J."/>
        </authorList>
    </citation>
    <scope>NUCLEOTIDE SEQUENCE</scope>
</reference>
<evidence type="ECO:0000259" key="4">
    <source>
        <dbReference type="PROSITE" id="PS50835"/>
    </source>
</evidence>
<dbReference type="Pfam" id="PF08205">
    <property type="entry name" value="C2-set_2"/>
    <property type="match status" value="1"/>
</dbReference>
<organism evidence="5">
    <name type="scientific">Culex pipiens</name>
    <name type="common">House mosquito</name>
    <dbReference type="NCBI Taxonomy" id="7175"/>
    <lineage>
        <taxon>Eukaryota</taxon>
        <taxon>Metazoa</taxon>
        <taxon>Ecdysozoa</taxon>
        <taxon>Arthropoda</taxon>
        <taxon>Hexapoda</taxon>
        <taxon>Insecta</taxon>
        <taxon>Pterygota</taxon>
        <taxon>Neoptera</taxon>
        <taxon>Endopterygota</taxon>
        <taxon>Diptera</taxon>
        <taxon>Nematocera</taxon>
        <taxon>Culicoidea</taxon>
        <taxon>Culicidae</taxon>
        <taxon>Culicinae</taxon>
        <taxon>Culicini</taxon>
        <taxon>Culex</taxon>
        <taxon>Culex</taxon>
    </lineage>
</organism>
<evidence type="ECO:0000256" key="3">
    <source>
        <dbReference type="SAM" id="SignalP"/>
    </source>
</evidence>
<protein>
    <submittedName>
        <fullName evidence="5">(northern house mosquito) hypothetical protein</fullName>
    </submittedName>
</protein>
<evidence type="ECO:0000256" key="1">
    <source>
        <dbReference type="ARBA" id="ARBA00023157"/>
    </source>
</evidence>
<dbReference type="EMBL" id="HBUE01306406">
    <property type="protein sequence ID" value="CAG6581267.1"/>
    <property type="molecule type" value="Transcribed_RNA"/>
</dbReference>
<dbReference type="SUPFAM" id="SSF48726">
    <property type="entry name" value="Immunoglobulin"/>
    <property type="match status" value="1"/>
</dbReference>
<dbReference type="InterPro" id="IPR036179">
    <property type="entry name" value="Ig-like_dom_sf"/>
</dbReference>
<dbReference type="PANTHER" id="PTHR21261">
    <property type="entry name" value="BEAT PROTEIN"/>
    <property type="match status" value="1"/>
</dbReference>
<proteinExistence type="predicted"/>
<dbReference type="InterPro" id="IPR013783">
    <property type="entry name" value="Ig-like_fold"/>
</dbReference>
<dbReference type="PANTHER" id="PTHR21261:SF3">
    <property type="entry name" value="BEATEN PATH VII"/>
    <property type="match status" value="1"/>
</dbReference>
<accession>A0A8D8H7J8</accession>
<feature type="domain" description="Ig-like" evidence="4">
    <location>
        <begin position="141"/>
        <end position="237"/>
    </location>
</feature>
<evidence type="ECO:0000313" key="5">
    <source>
        <dbReference type="EMBL" id="CAG6529481.1"/>
    </source>
</evidence>
<dbReference type="InterPro" id="IPR013162">
    <property type="entry name" value="CD80_C2-set"/>
</dbReference>
<feature type="chain" id="PRO_5036428133" evidence="3">
    <location>
        <begin position="23"/>
        <end position="558"/>
    </location>
</feature>
<feature type="domain" description="Ig-like" evidence="4">
    <location>
        <begin position="23"/>
        <end position="123"/>
    </location>
</feature>
<feature type="region of interest" description="Disordered" evidence="2">
    <location>
        <begin position="184"/>
        <end position="212"/>
    </location>
</feature>